<protein>
    <submittedName>
        <fullName evidence="1">Uncharacterized protein</fullName>
    </submittedName>
</protein>
<organism evidence="1 2">
    <name type="scientific">Taeniopygia guttata</name>
    <name type="common">Zebra finch</name>
    <name type="synonym">Poephila guttata</name>
    <dbReference type="NCBI Taxonomy" id="59729"/>
    <lineage>
        <taxon>Eukaryota</taxon>
        <taxon>Metazoa</taxon>
        <taxon>Chordata</taxon>
        <taxon>Craniata</taxon>
        <taxon>Vertebrata</taxon>
        <taxon>Euteleostomi</taxon>
        <taxon>Archelosauria</taxon>
        <taxon>Archosauria</taxon>
        <taxon>Dinosauria</taxon>
        <taxon>Saurischia</taxon>
        <taxon>Theropoda</taxon>
        <taxon>Coelurosauria</taxon>
        <taxon>Aves</taxon>
        <taxon>Neognathae</taxon>
        <taxon>Neoaves</taxon>
        <taxon>Telluraves</taxon>
        <taxon>Australaves</taxon>
        <taxon>Passeriformes</taxon>
        <taxon>Passeroidea</taxon>
        <taxon>Estrildidae</taxon>
        <taxon>Estrildinae</taxon>
        <taxon>Taeniopygia</taxon>
    </lineage>
</organism>
<dbReference type="InParanoid" id="A0A674GF18"/>
<dbReference type="Ensembl" id="ENSTGUT00000022430.1">
    <property type="protein sequence ID" value="ENSTGUP00000021041.1"/>
    <property type="gene ID" value="ENSTGUG00000023790.1"/>
</dbReference>
<sequence length="114" mass="12666">MPIFFPKFPVFSQNPIFLPQIQLLKLQEKLGALQEEKHQLFLQLKKVLHEEEKRRRNFGVTLGCFWGNFGVFGVPTGSPGGPRSGLIGADRAKQMFGPPVISVSRAWGFGGILG</sequence>
<dbReference type="Pfam" id="PF15991">
    <property type="entry name" value="G_path_suppress"/>
    <property type="match status" value="1"/>
</dbReference>
<dbReference type="PANTHER" id="PTHR22654:SF2">
    <property type="entry name" value="G PROTEIN PATHWAY SUPPRESSOR 2"/>
    <property type="match status" value="1"/>
</dbReference>
<name>A0A674GF18_TAEGU</name>
<keyword evidence="2" id="KW-1185">Reference proteome</keyword>
<dbReference type="GO" id="GO:0005667">
    <property type="term" value="C:transcription regulator complex"/>
    <property type="evidence" value="ECO:0007669"/>
    <property type="project" value="TreeGrafter"/>
</dbReference>
<dbReference type="InterPro" id="IPR026094">
    <property type="entry name" value="GPS2"/>
</dbReference>
<dbReference type="GO" id="GO:0006357">
    <property type="term" value="P:regulation of transcription by RNA polymerase II"/>
    <property type="evidence" value="ECO:0007669"/>
    <property type="project" value="TreeGrafter"/>
</dbReference>
<evidence type="ECO:0000313" key="2">
    <source>
        <dbReference type="Proteomes" id="UP000007754"/>
    </source>
</evidence>
<accession>A0A674GF18</accession>
<evidence type="ECO:0000313" key="1">
    <source>
        <dbReference type="Ensembl" id="ENSTGUP00000021041.1"/>
    </source>
</evidence>
<reference evidence="1" key="1">
    <citation type="submission" date="2025-08" db="UniProtKB">
        <authorList>
            <consortium name="Ensembl"/>
        </authorList>
    </citation>
    <scope>IDENTIFICATION</scope>
</reference>
<proteinExistence type="predicted"/>
<dbReference type="Proteomes" id="UP000007754">
    <property type="component" value="Unplaced"/>
</dbReference>
<dbReference type="GO" id="GO:0003712">
    <property type="term" value="F:transcription coregulator activity"/>
    <property type="evidence" value="ECO:0007669"/>
    <property type="project" value="TreeGrafter"/>
</dbReference>
<dbReference type="AlphaFoldDB" id="A0A674GF18"/>
<reference evidence="1" key="2">
    <citation type="submission" date="2025-09" db="UniProtKB">
        <authorList>
            <consortium name="Ensembl"/>
        </authorList>
    </citation>
    <scope>IDENTIFICATION</scope>
</reference>
<dbReference type="PANTHER" id="PTHR22654">
    <property type="entry name" value="G PROTEIN PATHWAY SUPPRESSOR 2"/>
    <property type="match status" value="1"/>
</dbReference>